<sequence length="103" mass="12001">MNIPQEANIVLDAKFKKMVKQRNRFAVFLSLIVLSIYFIFIGTATFHPELLAIPLEASKVTIGLPIAAIVIVLSWIITGFYIFITNQYFDKQKEKLRKEYRYE</sequence>
<evidence type="ECO:0000313" key="3">
    <source>
        <dbReference type="Proteomes" id="UP000027327"/>
    </source>
</evidence>
<organism evidence="2 3">
    <name type="scientific">Acinetobacter baumannii 21072</name>
    <dbReference type="NCBI Taxonomy" id="1310697"/>
    <lineage>
        <taxon>Bacteria</taxon>
        <taxon>Pseudomonadati</taxon>
        <taxon>Pseudomonadota</taxon>
        <taxon>Gammaproteobacteria</taxon>
        <taxon>Moraxellales</taxon>
        <taxon>Moraxellaceae</taxon>
        <taxon>Acinetobacter</taxon>
        <taxon>Acinetobacter calcoaceticus/baumannii complex</taxon>
    </lineage>
</organism>
<dbReference type="InterPro" id="IPR052959">
    <property type="entry name" value="Inner_membrane_assoc"/>
</dbReference>
<dbReference type="PANTHER" id="PTHR38598">
    <property type="entry name" value="INNER MEMBRANE PROTEIN YJCH"/>
    <property type="match status" value="1"/>
</dbReference>
<dbReference type="InterPro" id="IPR007436">
    <property type="entry name" value="DUF485"/>
</dbReference>
<feature type="transmembrane region" description="Helical" evidence="1">
    <location>
        <begin position="66"/>
        <end position="89"/>
    </location>
</feature>
<dbReference type="RefSeq" id="WP_001025141.1">
    <property type="nucleotide sequence ID" value="NZ_JMOD01000068.1"/>
</dbReference>
<keyword evidence="1" id="KW-0812">Transmembrane</keyword>
<dbReference type="PATRIC" id="fig|1310697.3.peg.2969"/>
<dbReference type="PANTHER" id="PTHR38598:SF1">
    <property type="entry name" value="INNER MEMBRANE PROTEIN YJCH"/>
    <property type="match status" value="1"/>
</dbReference>
<proteinExistence type="predicted"/>
<gene>
    <name evidence="2" type="primary">yjcH</name>
    <name evidence="2" type="ORF">J596_3099</name>
</gene>
<comment type="caution">
    <text evidence="2">The sequence shown here is derived from an EMBL/GenBank/DDBJ whole genome shotgun (WGS) entry which is preliminary data.</text>
</comment>
<evidence type="ECO:0000313" key="2">
    <source>
        <dbReference type="EMBL" id="KCY17067.1"/>
    </source>
</evidence>
<dbReference type="AlphaFoldDB" id="A0A062IEU2"/>
<keyword evidence="1" id="KW-0472">Membrane</keyword>
<protein>
    <submittedName>
        <fullName evidence="2">Inner membrane protein yjcH</fullName>
    </submittedName>
</protein>
<dbReference type="Pfam" id="PF04341">
    <property type="entry name" value="DUF485"/>
    <property type="match status" value="1"/>
</dbReference>
<accession>A0A062IEU2</accession>
<dbReference type="EMBL" id="JMOD01000068">
    <property type="protein sequence ID" value="KCY17067.1"/>
    <property type="molecule type" value="Genomic_DNA"/>
</dbReference>
<dbReference type="GO" id="GO:0005886">
    <property type="term" value="C:plasma membrane"/>
    <property type="evidence" value="ECO:0007669"/>
    <property type="project" value="TreeGrafter"/>
</dbReference>
<keyword evidence="1" id="KW-1133">Transmembrane helix</keyword>
<name>A0A062IEU2_ACIBA</name>
<dbReference type="Proteomes" id="UP000027327">
    <property type="component" value="Unassembled WGS sequence"/>
</dbReference>
<evidence type="ECO:0000256" key="1">
    <source>
        <dbReference type="SAM" id="Phobius"/>
    </source>
</evidence>
<reference evidence="2 3" key="1">
    <citation type="submission" date="2014-04" db="EMBL/GenBank/DDBJ databases">
        <title>Comparative genomics and transcriptomics to identify genetic mechanisms underlying the emergence of carbapenem resistant Acinetobacter baumannii (CRAb).</title>
        <authorList>
            <person name="Harris A.D."/>
            <person name="Johnson K.J."/>
            <person name="George J."/>
            <person name="Nadendla S."/>
            <person name="Daugherty S.C."/>
            <person name="Parankush S."/>
            <person name="Sadzewicz L."/>
            <person name="Tallon L."/>
            <person name="Sengamalay N."/>
            <person name="Hazen T.H."/>
            <person name="Rasko D.A."/>
        </authorList>
    </citation>
    <scope>NUCLEOTIDE SEQUENCE [LARGE SCALE GENOMIC DNA]</scope>
    <source>
        <strain evidence="2 3">21072</strain>
    </source>
</reference>
<feature type="transmembrane region" description="Helical" evidence="1">
    <location>
        <begin position="25"/>
        <end position="46"/>
    </location>
</feature>